<keyword evidence="7 9" id="KW-0067">ATP-binding</keyword>
<organism evidence="12 13">
    <name type="scientific">Mitsuokella multacida</name>
    <dbReference type="NCBI Taxonomy" id="52226"/>
    <lineage>
        <taxon>Bacteria</taxon>
        <taxon>Bacillati</taxon>
        <taxon>Bacillota</taxon>
        <taxon>Negativicutes</taxon>
        <taxon>Selenomonadales</taxon>
        <taxon>Selenomonadaceae</taxon>
        <taxon>Mitsuokella</taxon>
    </lineage>
</organism>
<feature type="domain" description="GHMP kinase C-terminal" evidence="11">
    <location>
        <begin position="199"/>
        <end position="268"/>
    </location>
</feature>
<dbReference type="InterPro" id="IPR036554">
    <property type="entry name" value="GHMP_kinase_C_sf"/>
</dbReference>
<proteinExistence type="inferred from homology"/>
<dbReference type="Pfam" id="PF00288">
    <property type="entry name" value="GHMP_kinases_N"/>
    <property type="match status" value="1"/>
</dbReference>
<reference evidence="12 13" key="1">
    <citation type="submission" date="2018-08" db="EMBL/GenBank/DDBJ databases">
        <title>A genome reference for cultivated species of the human gut microbiota.</title>
        <authorList>
            <person name="Zou Y."/>
            <person name="Xue W."/>
            <person name="Luo G."/>
        </authorList>
    </citation>
    <scope>NUCLEOTIDE SEQUENCE [LARGE SCALE GENOMIC DNA]</scope>
    <source>
        <strain evidence="12 13">AM25-21AC</strain>
    </source>
</reference>
<dbReference type="InterPro" id="IPR004424">
    <property type="entry name" value="IspE"/>
</dbReference>
<dbReference type="PANTHER" id="PTHR43527">
    <property type="entry name" value="4-DIPHOSPHOCYTIDYL-2-C-METHYL-D-ERYTHRITOL KINASE, CHLOROPLASTIC"/>
    <property type="match status" value="1"/>
</dbReference>
<dbReference type="GO" id="GO:0005524">
    <property type="term" value="F:ATP binding"/>
    <property type="evidence" value="ECO:0007669"/>
    <property type="project" value="UniProtKB-UniRule"/>
</dbReference>
<feature type="active site" evidence="9">
    <location>
        <position position="9"/>
    </location>
</feature>
<accession>A0A414NYP6</accession>
<dbReference type="InterPro" id="IPR006204">
    <property type="entry name" value="GHMP_kinase_N_dom"/>
</dbReference>
<dbReference type="AlphaFoldDB" id="A0A414NYP6"/>
<dbReference type="PIRSF" id="PIRSF010376">
    <property type="entry name" value="IspE"/>
    <property type="match status" value="1"/>
</dbReference>
<dbReference type="PRINTS" id="PR00958">
    <property type="entry name" value="HOMSERKINASE"/>
</dbReference>
<dbReference type="NCBIfam" id="TIGR00154">
    <property type="entry name" value="ispE"/>
    <property type="match status" value="1"/>
</dbReference>
<dbReference type="GO" id="GO:0019288">
    <property type="term" value="P:isopentenyl diphosphate biosynthetic process, methylerythritol 4-phosphate pathway"/>
    <property type="evidence" value="ECO:0007669"/>
    <property type="project" value="UniProtKB-UniRule"/>
</dbReference>
<dbReference type="OrthoDB" id="9809438at2"/>
<evidence type="ECO:0000256" key="8">
    <source>
        <dbReference type="ARBA" id="ARBA00032554"/>
    </source>
</evidence>
<sequence length="290" mass="30819">MITVEGNAKINLTLDILGKRPDGYHEVAMVMQSINLHDTLTLSKITSGIELTLDVPGLEADERNLAWRAARLLLDGEGVKGGVRIALTKRIPIAAGLAGGSADAAAVLRGVNALYELGLTQAELCAYGAKLGSDIPFTIVGGTMLATGRGEVLEALDPVPPFWVVLAKPKISVSTAWAYKHYDEQGAEQHPDNAAIIQAIAKCDRAGIASLLCNVLERVTIKQYPVIAAYKEWMMEKGALASMMSGSGPTVFGLFSAEEEARRAAAFLEGQTDADIFVCQTAGANRDTIH</sequence>
<dbReference type="Gene3D" id="3.30.70.890">
    <property type="entry name" value="GHMP kinase, C-terminal domain"/>
    <property type="match status" value="1"/>
</dbReference>
<dbReference type="EMBL" id="QRHE01000002">
    <property type="protein sequence ID" value="RHF52835.1"/>
    <property type="molecule type" value="Genomic_DNA"/>
</dbReference>
<dbReference type="SUPFAM" id="SSF55060">
    <property type="entry name" value="GHMP Kinase, C-terminal domain"/>
    <property type="match status" value="1"/>
</dbReference>
<keyword evidence="4 9" id="KW-0808">Transferase</keyword>
<evidence type="ECO:0000256" key="2">
    <source>
        <dbReference type="ARBA" id="ARBA00012052"/>
    </source>
</evidence>
<dbReference type="RefSeq" id="WP_118175052.1">
    <property type="nucleotide sequence ID" value="NZ_QRHE01000002.1"/>
</dbReference>
<dbReference type="UniPathway" id="UPA00056">
    <property type="reaction ID" value="UER00094"/>
</dbReference>
<dbReference type="Pfam" id="PF08544">
    <property type="entry name" value="GHMP_kinases_C"/>
    <property type="match status" value="1"/>
</dbReference>
<comment type="catalytic activity">
    <reaction evidence="9">
        <text>4-CDP-2-C-methyl-D-erythritol + ATP = 4-CDP-2-C-methyl-D-erythritol 2-phosphate + ADP + H(+)</text>
        <dbReference type="Rhea" id="RHEA:18437"/>
        <dbReference type="ChEBI" id="CHEBI:15378"/>
        <dbReference type="ChEBI" id="CHEBI:30616"/>
        <dbReference type="ChEBI" id="CHEBI:57823"/>
        <dbReference type="ChEBI" id="CHEBI:57919"/>
        <dbReference type="ChEBI" id="CHEBI:456216"/>
        <dbReference type="EC" id="2.7.1.148"/>
    </reaction>
</comment>
<protein>
    <recommendedName>
        <fullName evidence="3 9">4-diphosphocytidyl-2-C-methyl-D-erythritol kinase</fullName>
        <shortName evidence="9">CMK</shortName>
        <ecNumber evidence="2 9">2.7.1.148</ecNumber>
    </recommendedName>
    <alternativeName>
        <fullName evidence="8 9">4-(cytidine-5'-diphospho)-2-C-methyl-D-erythritol kinase</fullName>
    </alternativeName>
</protein>
<dbReference type="PANTHER" id="PTHR43527:SF2">
    <property type="entry name" value="4-DIPHOSPHOCYTIDYL-2-C-METHYL-D-ERYTHRITOL KINASE, CHLOROPLASTIC"/>
    <property type="match status" value="1"/>
</dbReference>
<keyword evidence="9" id="KW-0414">Isoprene biosynthesis</keyword>
<dbReference type="InterPro" id="IPR014721">
    <property type="entry name" value="Ribsml_uS5_D2-typ_fold_subgr"/>
</dbReference>
<evidence type="ECO:0000313" key="13">
    <source>
        <dbReference type="Proteomes" id="UP000283442"/>
    </source>
</evidence>
<keyword evidence="5 9" id="KW-0547">Nucleotide-binding</keyword>
<dbReference type="SUPFAM" id="SSF54211">
    <property type="entry name" value="Ribosomal protein S5 domain 2-like"/>
    <property type="match status" value="1"/>
</dbReference>
<dbReference type="InterPro" id="IPR020568">
    <property type="entry name" value="Ribosomal_Su5_D2-typ_SF"/>
</dbReference>
<evidence type="ECO:0000313" key="12">
    <source>
        <dbReference type="EMBL" id="RHF52835.1"/>
    </source>
</evidence>
<dbReference type="Proteomes" id="UP000283442">
    <property type="component" value="Unassembled WGS sequence"/>
</dbReference>
<name>A0A414NYP6_9FIRM</name>
<dbReference type="InterPro" id="IPR013750">
    <property type="entry name" value="GHMP_kinase_C_dom"/>
</dbReference>
<feature type="active site" evidence="9">
    <location>
        <position position="134"/>
    </location>
</feature>
<dbReference type="GO" id="GO:0050515">
    <property type="term" value="F:4-(cytidine 5'-diphospho)-2-C-methyl-D-erythritol kinase activity"/>
    <property type="evidence" value="ECO:0007669"/>
    <property type="project" value="UniProtKB-UniRule"/>
</dbReference>
<comment type="pathway">
    <text evidence="9">Isoprenoid biosynthesis; isopentenyl diphosphate biosynthesis via DXP pathway; isopentenyl diphosphate from 1-deoxy-D-xylulose 5-phosphate: step 3/6.</text>
</comment>
<dbReference type="EC" id="2.7.1.148" evidence="2 9"/>
<gene>
    <name evidence="9" type="primary">ispE</name>
    <name evidence="12" type="ORF">DW674_02685</name>
</gene>
<dbReference type="HAMAP" id="MF_00061">
    <property type="entry name" value="IspE"/>
    <property type="match status" value="1"/>
</dbReference>
<feature type="binding site" evidence="9">
    <location>
        <begin position="92"/>
        <end position="102"/>
    </location>
    <ligand>
        <name>ATP</name>
        <dbReference type="ChEBI" id="CHEBI:30616"/>
    </ligand>
</feature>
<evidence type="ECO:0000256" key="9">
    <source>
        <dbReference type="HAMAP-Rule" id="MF_00061"/>
    </source>
</evidence>
<comment type="caution">
    <text evidence="12">The sequence shown here is derived from an EMBL/GenBank/DDBJ whole genome shotgun (WGS) entry which is preliminary data.</text>
</comment>
<feature type="domain" description="GHMP kinase N-terminal" evidence="10">
    <location>
        <begin position="64"/>
        <end position="142"/>
    </location>
</feature>
<evidence type="ECO:0000256" key="1">
    <source>
        <dbReference type="ARBA" id="ARBA00009684"/>
    </source>
</evidence>
<evidence type="ECO:0000256" key="5">
    <source>
        <dbReference type="ARBA" id="ARBA00022741"/>
    </source>
</evidence>
<evidence type="ECO:0000259" key="10">
    <source>
        <dbReference type="Pfam" id="PF00288"/>
    </source>
</evidence>
<evidence type="ECO:0000256" key="7">
    <source>
        <dbReference type="ARBA" id="ARBA00022840"/>
    </source>
</evidence>
<evidence type="ECO:0000256" key="6">
    <source>
        <dbReference type="ARBA" id="ARBA00022777"/>
    </source>
</evidence>
<comment type="function">
    <text evidence="9">Catalyzes the phosphorylation of the position 2 hydroxy group of 4-diphosphocytidyl-2C-methyl-D-erythritol.</text>
</comment>
<evidence type="ECO:0000259" key="11">
    <source>
        <dbReference type="Pfam" id="PF08544"/>
    </source>
</evidence>
<comment type="similarity">
    <text evidence="1 9">Belongs to the GHMP kinase family. IspE subfamily.</text>
</comment>
<evidence type="ECO:0000256" key="4">
    <source>
        <dbReference type="ARBA" id="ARBA00022679"/>
    </source>
</evidence>
<dbReference type="GO" id="GO:0016114">
    <property type="term" value="P:terpenoid biosynthetic process"/>
    <property type="evidence" value="ECO:0007669"/>
    <property type="project" value="UniProtKB-UniRule"/>
</dbReference>
<dbReference type="Gene3D" id="3.30.230.10">
    <property type="match status" value="1"/>
</dbReference>
<keyword evidence="6 9" id="KW-0418">Kinase</keyword>
<evidence type="ECO:0000256" key="3">
    <source>
        <dbReference type="ARBA" id="ARBA00017473"/>
    </source>
</evidence>